<comment type="caution">
    <text evidence="3">The sequence shown here is derived from an EMBL/GenBank/DDBJ whole genome shotgun (WGS) entry which is preliminary data.</text>
</comment>
<evidence type="ECO:0000313" key="4">
    <source>
        <dbReference type="Proteomes" id="UP001059041"/>
    </source>
</evidence>
<dbReference type="Pfam" id="PF00017">
    <property type="entry name" value="SH2"/>
    <property type="match status" value="1"/>
</dbReference>
<evidence type="ECO:0000256" key="1">
    <source>
        <dbReference type="PROSITE-ProRule" id="PRU00191"/>
    </source>
</evidence>
<dbReference type="FunFam" id="3.30.505.10:FF:000039">
    <property type="entry name" value="src-like-adapter isoform X1"/>
    <property type="match status" value="1"/>
</dbReference>
<protein>
    <submittedName>
        <fullName evidence="3">Src-like-adapter</fullName>
    </submittedName>
</protein>
<dbReference type="Gene3D" id="3.30.505.10">
    <property type="entry name" value="SH2 domain"/>
    <property type="match status" value="1"/>
</dbReference>
<dbReference type="Gene3D" id="2.30.30.40">
    <property type="entry name" value="SH3 Domains"/>
    <property type="match status" value="1"/>
</dbReference>
<dbReference type="PROSITE" id="PS50001">
    <property type="entry name" value="SH2"/>
    <property type="match status" value="1"/>
</dbReference>
<dbReference type="PRINTS" id="PR00401">
    <property type="entry name" value="SH2DOMAIN"/>
</dbReference>
<proteinExistence type="predicted"/>
<gene>
    <name evidence="3" type="ORF">IRJ41_008821</name>
</gene>
<evidence type="ECO:0000313" key="3">
    <source>
        <dbReference type="EMBL" id="KAI7806605.1"/>
    </source>
</evidence>
<dbReference type="InterPro" id="IPR043539">
    <property type="entry name" value="Grb2-like"/>
</dbReference>
<dbReference type="OrthoDB" id="9924021at2759"/>
<evidence type="ECO:0000259" key="2">
    <source>
        <dbReference type="PROSITE" id="PS50001"/>
    </source>
</evidence>
<dbReference type="PANTHER" id="PTHR46037">
    <property type="entry name" value="PROTEIN ENHANCER OF SEVENLESS 2B"/>
    <property type="match status" value="1"/>
</dbReference>
<dbReference type="InterPro" id="IPR000980">
    <property type="entry name" value="SH2"/>
</dbReference>
<dbReference type="AlphaFoldDB" id="A0A9W8C3A7"/>
<name>A0A9W8C3A7_TRIRA</name>
<dbReference type="SUPFAM" id="SSF55550">
    <property type="entry name" value="SH2 domain"/>
    <property type="match status" value="1"/>
</dbReference>
<accession>A0A9W8C3A7</accession>
<keyword evidence="1" id="KW-0727">SH2 domain</keyword>
<keyword evidence="4" id="KW-1185">Reference proteome</keyword>
<dbReference type="SMART" id="SM00252">
    <property type="entry name" value="SH2"/>
    <property type="match status" value="1"/>
</dbReference>
<organism evidence="3 4">
    <name type="scientific">Triplophysa rosa</name>
    <name type="common">Cave loach</name>
    <dbReference type="NCBI Taxonomy" id="992332"/>
    <lineage>
        <taxon>Eukaryota</taxon>
        <taxon>Metazoa</taxon>
        <taxon>Chordata</taxon>
        <taxon>Craniata</taxon>
        <taxon>Vertebrata</taxon>
        <taxon>Euteleostomi</taxon>
        <taxon>Actinopterygii</taxon>
        <taxon>Neopterygii</taxon>
        <taxon>Teleostei</taxon>
        <taxon>Ostariophysi</taxon>
        <taxon>Cypriniformes</taxon>
        <taxon>Nemacheilidae</taxon>
        <taxon>Triplophysa</taxon>
    </lineage>
</organism>
<feature type="domain" description="SH2" evidence="2">
    <location>
        <begin position="90"/>
        <end position="179"/>
    </location>
</feature>
<dbReference type="InterPro" id="IPR036860">
    <property type="entry name" value="SH2_dom_sf"/>
</dbReference>
<sequence length="286" mass="33037">MGGAQTSPRTPEDFRQTFTYEDLPTRVHEKDSAVVFEDYPSPHICEPIFHMGDWLKVVSEEGYWWKVYSVETKEVHYIPQCHATKVYHGWLFENVSRPKAEELLRLPGNRVGSFLIRESAKGMYTLSVRHRAIKHYRIVRMPNNWYYISPRLTFPCLEELVNHYSDRADGLCCVLTGPCLTVCETILSPFPPTASDQRKKSFDWKAARSSELIHHITSPSAANKDSAFSHGVQDSVSSYVSLLGEQEKPEKKTFSLKKKKWRSVHMVADHRLESLAIVEDDYEEVR</sequence>
<dbReference type="EMBL" id="JAFHDT010000008">
    <property type="protein sequence ID" value="KAI7806605.1"/>
    <property type="molecule type" value="Genomic_DNA"/>
</dbReference>
<reference evidence="3" key="1">
    <citation type="submission" date="2021-02" db="EMBL/GenBank/DDBJ databases">
        <title>Comparative genomics reveals that relaxation of natural selection precedes convergent phenotypic evolution of cavefish.</title>
        <authorList>
            <person name="Peng Z."/>
        </authorList>
    </citation>
    <scope>NUCLEOTIDE SEQUENCE</scope>
    <source>
        <tissue evidence="3">Muscle</tissue>
    </source>
</reference>
<dbReference type="Proteomes" id="UP001059041">
    <property type="component" value="Linkage Group LG8"/>
</dbReference>